<dbReference type="GO" id="GO:0005829">
    <property type="term" value="C:cytosol"/>
    <property type="evidence" value="ECO:0007669"/>
    <property type="project" value="TreeGrafter"/>
</dbReference>
<keyword evidence="4 7" id="KW-0547">Nucleotide-binding</keyword>
<protein>
    <recommendedName>
        <fullName evidence="7 8">Aspartate--ammonia ligase</fullName>
        <ecNumber evidence="7 8">6.3.1.1</ecNumber>
    </recommendedName>
    <alternativeName>
        <fullName evidence="7">Asparagine synthetase A</fullName>
    </alternativeName>
</protein>
<proteinExistence type="inferred from homology"/>
<dbReference type="EC" id="6.3.1.1" evidence="7 8"/>
<sequence length="332" mass="37924">MEKQLYKPLLSLLDTEEAIKNIKDYFEMELSESLQIKKVSAPLMIKGGQGINDDLNGVERITSFSTPDITESAIEVVQSLAKWKRVALGRYNLPVGKGLYTKMIAIRSDEELDATHSLFVDQWDWEKVITREQRTEEMLKSEVKKIYRSIKDTETYIHEYYPELKPVLPEEITFITSQELEDQYPGHTPKERENVISKKYGAVFIMKIGHTLNSGEKHDGRAPDYDDWSLNGDIIVWNPTLESAFELSSMGIRVDSISLVNQLQTAYCLERLALPFHQSVLKENVPFSIGGGIGQSRLCMFLLKKMHIGEVQASFWGDSIIEECKTQNIPLL</sequence>
<keyword evidence="11" id="KW-1185">Reference proteome</keyword>
<dbReference type="NCBIfam" id="TIGR00669">
    <property type="entry name" value="asnA"/>
    <property type="match status" value="1"/>
</dbReference>
<comment type="subcellular location">
    <subcellularLocation>
        <location evidence="7">Cytoplasm</location>
    </subcellularLocation>
</comment>
<dbReference type="PROSITE" id="PS50862">
    <property type="entry name" value="AA_TRNA_LIGASE_II"/>
    <property type="match status" value="1"/>
</dbReference>
<dbReference type="UniPathway" id="UPA00134">
    <property type="reaction ID" value="UER00194"/>
</dbReference>
<dbReference type="PIRSF" id="PIRSF001555">
    <property type="entry name" value="Asp_ammon_ligase"/>
    <property type="match status" value="1"/>
</dbReference>
<evidence type="ECO:0000313" key="11">
    <source>
        <dbReference type="Proteomes" id="UP000481043"/>
    </source>
</evidence>
<evidence type="ECO:0000256" key="3">
    <source>
        <dbReference type="ARBA" id="ARBA00022605"/>
    </source>
</evidence>
<gene>
    <name evidence="7" type="primary">asnA</name>
    <name evidence="10" type="ORF">G4D63_17335</name>
</gene>
<comment type="catalytic activity">
    <reaction evidence="7">
        <text>L-aspartate + NH4(+) + ATP = L-asparagine + AMP + diphosphate + H(+)</text>
        <dbReference type="Rhea" id="RHEA:11372"/>
        <dbReference type="ChEBI" id="CHEBI:15378"/>
        <dbReference type="ChEBI" id="CHEBI:28938"/>
        <dbReference type="ChEBI" id="CHEBI:29991"/>
        <dbReference type="ChEBI" id="CHEBI:30616"/>
        <dbReference type="ChEBI" id="CHEBI:33019"/>
        <dbReference type="ChEBI" id="CHEBI:58048"/>
        <dbReference type="ChEBI" id="CHEBI:456215"/>
        <dbReference type="EC" id="6.3.1.1"/>
    </reaction>
</comment>
<feature type="domain" description="Aminoacyl-transfer RNA synthetases class-II family profile" evidence="9">
    <location>
        <begin position="105"/>
        <end position="330"/>
    </location>
</feature>
<dbReference type="GO" id="GO:0005524">
    <property type="term" value="F:ATP binding"/>
    <property type="evidence" value="ECO:0007669"/>
    <property type="project" value="UniProtKB-UniRule"/>
</dbReference>
<dbReference type="GO" id="GO:0004071">
    <property type="term" value="F:aspartate-ammonia ligase activity"/>
    <property type="evidence" value="ECO:0007669"/>
    <property type="project" value="UniProtKB-UniRule"/>
</dbReference>
<evidence type="ECO:0000259" key="9">
    <source>
        <dbReference type="PROSITE" id="PS50862"/>
    </source>
</evidence>
<dbReference type="InterPro" id="IPR004618">
    <property type="entry name" value="AsnA"/>
</dbReference>
<evidence type="ECO:0000256" key="6">
    <source>
        <dbReference type="ARBA" id="ARBA00022888"/>
    </source>
</evidence>
<keyword evidence="5 7" id="KW-0067">ATP-binding</keyword>
<dbReference type="Pfam" id="PF03590">
    <property type="entry name" value="AsnA"/>
    <property type="match status" value="1"/>
</dbReference>
<keyword evidence="2 7" id="KW-0436">Ligase</keyword>
<dbReference type="GO" id="GO:0140096">
    <property type="term" value="F:catalytic activity, acting on a protein"/>
    <property type="evidence" value="ECO:0007669"/>
    <property type="project" value="UniProtKB-ARBA"/>
</dbReference>
<evidence type="ECO:0000256" key="4">
    <source>
        <dbReference type="ARBA" id="ARBA00022741"/>
    </source>
</evidence>
<dbReference type="AlphaFoldDB" id="A0A6M0QAS8"/>
<dbReference type="Gene3D" id="3.30.930.10">
    <property type="entry name" value="Bira Bifunctional Protein, Domain 2"/>
    <property type="match status" value="1"/>
</dbReference>
<keyword evidence="6 7" id="KW-0061">Asparagine biosynthesis</keyword>
<keyword evidence="3 7" id="KW-0028">Amino-acid biosynthesis</keyword>
<dbReference type="InterPro" id="IPR045864">
    <property type="entry name" value="aa-tRNA-synth_II/BPL/LPL"/>
</dbReference>
<dbReference type="InterPro" id="IPR006195">
    <property type="entry name" value="aa-tRNA-synth_II"/>
</dbReference>
<evidence type="ECO:0000313" key="10">
    <source>
        <dbReference type="EMBL" id="NEY73501.1"/>
    </source>
</evidence>
<name>A0A6M0QAS8_9BACI</name>
<evidence type="ECO:0000256" key="2">
    <source>
        <dbReference type="ARBA" id="ARBA00022598"/>
    </source>
</evidence>
<dbReference type="EMBL" id="JAAIWM010000007">
    <property type="protein sequence ID" value="NEY73501.1"/>
    <property type="molecule type" value="Genomic_DNA"/>
</dbReference>
<accession>A0A6M0QAS8</accession>
<comment type="similarity">
    <text evidence="7">Belongs to the class-II aminoacyl-tRNA synthetase family. AsnA subfamily.</text>
</comment>
<evidence type="ECO:0000256" key="5">
    <source>
        <dbReference type="ARBA" id="ARBA00022840"/>
    </source>
</evidence>
<dbReference type="PANTHER" id="PTHR30073:SF5">
    <property type="entry name" value="ASPARTATE--AMMONIA LIGASE"/>
    <property type="match status" value="1"/>
</dbReference>
<evidence type="ECO:0000256" key="8">
    <source>
        <dbReference type="NCBIfam" id="TIGR00669"/>
    </source>
</evidence>
<dbReference type="RefSeq" id="WP_163181101.1">
    <property type="nucleotide sequence ID" value="NZ_JAAIWM010000007.1"/>
</dbReference>
<dbReference type="PANTHER" id="PTHR30073">
    <property type="entry name" value="ASPARTATE--AMMONIA LIGASE"/>
    <property type="match status" value="1"/>
</dbReference>
<organism evidence="10 11">
    <name type="scientific">Bacillus mesophilus</name>
    <dbReference type="NCBI Taxonomy" id="1808955"/>
    <lineage>
        <taxon>Bacteria</taxon>
        <taxon>Bacillati</taxon>
        <taxon>Bacillota</taxon>
        <taxon>Bacilli</taxon>
        <taxon>Bacillales</taxon>
        <taxon>Bacillaceae</taxon>
        <taxon>Bacillus</taxon>
    </lineage>
</organism>
<evidence type="ECO:0000256" key="1">
    <source>
        <dbReference type="ARBA" id="ARBA00022490"/>
    </source>
</evidence>
<dbReference type="Proteomes" id="UP000481043">
    <property type="component" value="Unassembled WGS sequence"/>
</dbReference>
<dbReference type="GO" id="GO:0016740">
    <property type="term" value="F:transferase activity"/>
    <property type="evidence" value="ECO:0007669"/>
    <property type="project" value="UniProtKB-ARBA"/>
</dbReference>
<dbReference type="GO" id="GO:0070981">
    <property type="term" value="P:L-asparagine biosynthetic process"/>
    <property type="evidence" value="ECO:0007669"/>
    <property type="project" value="UniProtKB-UniRule"/>
</dbReference>
<reference evidence="10 11" key="1">
    <citation type="submission" date="2020-02" db="EMBL/GenBank/DDBJ databases">
        <title>Bacillus aquiflavi sp. nov., isolated from yellow water of strong flavor Chinese baijiu in Yibin region of China.</title>
        <authorList>
            <person name="Xie J."/>
        </authorList>
    </citation>
    <scope>NUCLEOTIDE SEQUENCE [LARGE SCALE GENOMIC DNA]</scope>
    <source>
        <strain evidence="10 11">SA4</strain>
    </source>
</reference>
<keyword evidence="1 7" id="KW-0963">Cytoplasm</keyword>
<comment type="pathway">
    <text evidence="7">Amino-acid biosynthesis; L-asparagine biosynthesis; L-asparagine from L-aspartate (ammonia route): step 1/1.</text>
</comment>
<evidence type="ECO:0000256" key="7">
    <source>
        <dbReference type="HAMAP-Rule" id="MF_00555"/>
    </source>
</evidence>
<dbReference type="HAMAP" id="MF_00555">
    <property type="entry name" value="AsnA"/>
    <property type="match status" value="1"/>
</dbReference>
<dbReference type="SUPFAM" id="SSF55681">
    <property type="entry name" value="Class II aaRS and biotin synthetases"/>
    <property type="match status" value="1"/>
</dbReference>
<comment type="caution">
    <text evidence="10">The sequence shown here is derived from an EMBL/GenBank/DDBJ whole genome shotgun (WGS) entry which is preliminary data.</text>
</comment>